<dbReference type="FunCoup" id="A0A158NIS6">
    <property type="interactions" value="348"/>
</dbReference>
<comment type="caution">
    <text evidence="15">Lacks conserved residue(s) required for the propagation of feature annotation.</text>
</comment>
<evidence type="ECO:0000256" key="3">
    <source>
        <dbReference type="ARBA" id="ARBA00022552"/>
    </source>
</evidence>
<keyword evidence="4 15" id="KW-0489">Methyltransferase</keyword>
<evidence type="ECO:0000256" key="5">
    <source>
        <dbReference type="ARBA" id="ARBA00022679"/>
    </source>
</evidence>
<dbReference type="GO" id="GO:0005759">
    <property type="term" value="C:mitochondrial matrix"/>
    <property type="evidence" value="ECO:0007669"/>
    <property type="project" value="TreeGrafter"/>
</dbReference>
<keyword evidence="6 15" id="KW-0949">S-adenosyl-L-methionine</keyword>
<dbReference type="GO" id="GO:0000179">
    <property type="term" value="F:rRNA (adenine-N6,N6-)-dimethyltransferase activity"/>
    <property type="evidence" value="ECO:0007669"/>
    <property type="project" value="UniProtKB-UniRule"/>
</dbReference>
<comment type="similarity">
    <text evidence="15">Belongs to the class I-like SAM-binding methyltransferase superfamily. rRNA adenine N(6)-methyltransferase family.</text>
</comment>
<evidence type="ECO:0000256" key="10">
    <source>
        <dbReference type="ARBA" id="ARBA00023128"/>
    </source>
</evidence>
<gene>
    <name evidence="16" type="primary">105620552</name>
</gene>
<feature type="binding site" evidence="15">
    <location>
        <position position="217"/>
    </location>
    <ligand>
        <name>S-adenosyl-L-methionine</name>
        <dbReference type="ChEBI" id="CHEBI:59789"/>
    </ligand>
</feature>
<dbReference type="OrthoDB" id="9895503at2759"/>
<dbReference type="PROSITE" id="PS51689">
    <property type="entry name" value="SAM_RNA_A_N6_MT"/>
    <property type="match status" value="1"/>
</dbReference>
<name>A0A158NIS6_ATTCE</name>
<feature type="binding site" evidence="15">
    <location>
        <position position="169"/>
    </location>
    <ligand>
        <name>S-adenosyl-L-methionine</name>
        <dbReference type="ChEBI" id="CHEBI:59789"/>
    </ligand>
</feature>
<dbReference type="InParanoid" id="A0A158NIS6"/>
<dbReference type="EnsemblMetazoa" id="XM_012202044.1">
    <property type="protein sequence ID" value="XP_012057434.1"/>
    <property type="gene ID" value="LOC105620552"/>
</dbReference>
<evidence type="ECO:0000256" key="12">
    <source>
        <dbReference type="ARBA" id="ARBA00029708"/>
    </source>
</evidence>
<evidence type="ECO:0000313" key="16">
    <source>
        <dbReference type="EnsemblMetazoa" id="XP_012057434.1"/>
    </source>
</evidence>
<feature type="binding site" evidence="15">
    <location>
        <position position="119"/>
    </location>
    <ligand>
        <name>S-adenosyl-L-methionine</name>
        <dbReference type="ChEBI" id="CHEBI:59789"/>
    </ligand>
</feature>
<dbReference type="Gene3D" id="3.40.50.150">
    <property type="entry name" value="Vaccinia Virus protein VP39"/>
    <property type="match status" value="1"/>
</dbReference>
<proteinExistence type="inferred from homology"/>
<dbReference type="STRING" id="12957.A0A158NIS6"/>
<keyword evidence="8" id="KW-0809">Transit peptide</keyword>
<keyword evidence="10" id="KW-0496">Mitochondrion</keyword>
<sequence>MLHTQKFFICNITSWLKKRTRHIINVYCSTLTNGNLSKQQKENIQKTKELIETELSKMKKKNKVMEYIEKSILHDKEILDIINYIQKINPDIISRSNIIQLLGDRKMLFKKANTNILHLIDKDTAAKFVSLIKNDLSKNMCYVVELNPGLGVLTRELLKAGVPLIHLYEGNLKLHKILKIICTKYPGKLKLISSKCSNLFGIIRTIHDEKTTKKYQDNFKAIESKNWEDETYMQIIGACDNIYLFTFIIHNLIFRNGFMFYGRPVFYIAILPSVWNKYNICISLNIYTYTKVIFKLMFNYELLGTLSRKAFIPWPKKKQHKRNSSVLSAKQNYEQLYVVKLEPKADIYAQLSPKDWITFSYFVRHHMQKRCTRVIPALEKWVPDCGIKLIAKDYTIYTQFGDLTPTQILELFKEFKSWPDYKESHFIDYMKDSVGAHNEFEFLNE</sequence>
<keyword evidence="5 15" id="KW-0808">Transferase</keyword>
<keyword evidence="7 15" id="KW-0694">RNA-binding</keyword>
<keyword evidence="11" id="KW-0804">Transcription</keyword>
<dbReference type="GO" id="GO:0003723">
    <property type="term" value="F:RNA binding"/>
    <property type="evidence" value="ECO:0007669"/>
    <property type="project" value="UniProtKB-UniRule"/>
</dbReference>
<dbReference type="InterPro" id="IPR029063">
    <property type="entry name" value="SAM-dependent_MTases_sf"/>
</dbReference>
<evidence type="ECO:0000256" key="1">
    <source>
        <dbReference type="ARBA" id="ARBA00004173"/>
    </source>
</evidence>
<evidence type="ECO:0000256" key="15">
    <source>
        <dbReference type="PROSITE-ProRule" id="PRU01026"/>
    </source>
</evidence>
<dbReference type="SUPFAM" id="SSF53335">
    <property type="entry name" value="S-adenosyl-L-methionine-dependent methyltransferases"/>
    <property type="match status" value="1"/>
</dbReference>
<evidence type="ECO:0000256" key="8">
    <source>
        <dbReference type="ARBA" id="ARBA00022946"/>
    </source>
</evidence>
<accession>A0A158NIS6</accession>
<dbReference type="AlphaFoldDB" id="A0A158NIS6"/>
<comment type="subcellular location">
    <subcellularLocation>
        <location evidence="1">Mitochondrion</location>
    </subcellularLocation>
</comment>
<dbReference type="InterPro" id="IPR001737">
    <property type="entry name" value="KsgA/Erm"/>
</dbReference>
<organism evidence="16 17">
    <name type="scientific">Atta cephalotes</name>
    <name type="common">Leafcutter ant</name>
    <dbReference type="NCBI Taxonomy" id="12957"/>
    <lineage>
        <taxon>Eukaryota</taxon>
        <taxon>Metazoa</taxon>
        <taxon>Ecdysozoa</taxon>
        <taxon>Arthropoda</taxon>
        <taxon>Hexapoda</taxon>
        <taxon>Insecta</taxon>
        <taxon>Pterygota</taxon>
        <taxon>Neoptera</taxon>
        <taxon>Endopterygota</taxon>
        <taxon>Hymenoptera</taxon>
        <taxon>Apocrita</taxon>
        <taxon>Aculeata</taxon>
        <taxon>Formicoidea</taxon>
        <taxon>Formicidae</taxon>
        <taxon>Myrmicinae</taxon>
        <taxon>Atta</taxon>
    </lineage>
</organism>
<keyword evidence="3" id="KW-0698">rRNA processing</keyword>
<dbReference type="PANTHER" id="PTHR11727">
    <property type="entry name" value="DIMETHYLADENOSINE TRANSFERASE"/>
    <property type="match status" value="1"/>
</dbReference>
<protein>
    <recommendedName>
        <fullName evidence="2">Dimethyladenosine transferase 2, mitochondrial</fullName>
    </recommendedName>
    <alternativeName>
        <fullName evidence="12">Mitochondrial 12S rRNA dimethylase 2</fullName>
    </alternativeName>
    <alternativeName>
        <fullName evidence="13">Mitochondrial transcription factor B2</fullName>
    </alternativeName>
    <alternativeName>
        <fullName evidence="14">S-adenosylmethionine-6-N', N'-adenosyl(rRNA) dimethyltransferase 2</fullName>
    </alternativeName>
</protein>
<evidence type="ECO:0000313" key="17">
    <source>
        <dbReference type="Proteomes" id="UP000005205"/>
    </source>
</evidence>
<keyword evidence="9" id="KW-0805">Transcription regulation</keyword>
<evidence type="ECO:0000256" key="11">
    <source>
        <dbReference type="ARBA" id="ARBA00023163"/>
    </source>
</evidence>
<keyword evidence="17" id="KW-1185">Reference proteome</keyword>
<dbReference type="Proteomes" id="UP000005205">
    <property type="component" value="Unassembled WGS sequence"/>
</dbReference>
<reference evidence="16" key="2">
    <citation type="submission" date="2016-04" db="UniProtKB">
        <authorList>
            <consortium name="EnsemblMetazoa"/>
        </authorList>
    </citation>
    <scope>IDENTIFICATION</scope>
</reference>
<dbReference type="GO" id="GO:0034246">
    <property type="term" value="F:mitochondrial transcription factor activity"/>
    <property type="evidence" value="ECO:0007669"/>
    <property type="project" value="TreeGrafter"/>
</dbReference>
<evidence type="ECO:0000256" key="13">
    <source>
        <dbReference type="ARBA" id="ARBA00031609"/>
    </source>
</evidence>
<dbReference type="KEGG" id="acep:105620552"/>
<dbReference type="GO" id="GO:0006391">
    <property type="term" value="P:transcription initiation at mitochondrial promoter"/>
    <property type="evidence" value="ECO:0007669"/>
    <property type="project" value="TreeGrafter"/>
</dbReference>
<reference evidence="17" key="1">
    <citation type="journal article" date="2011" name="PLoS Genet.">
        <title>The genome sequence of the leaf-cutter ant Atta cephalotes reveals insights into its obligate symbiotic lifestyle.</title>
        <authorList>
            <person name="Suen G."/>
            <person name="Teiling C."/>
            <person name="Li L."/>
            <person name="Holt C."/>
            <person name="Abouheif E."/>
            <person name="Bornberg-Bauer E."/>
            <person name="Bouffard P."/>
            <person name="Caldera E.J."/>
            <person name="Cash E."/>
            <person name="Cavanaugh A."/>
            <person name="Denas O."/>
            <person name="Elhaik E."/>
            <person name="Fave M.J."/>
            <person name="Gadau J."/>
            <person name="Gibson J.D."/>
            <person name="Graur D."/>
            <person name="Grubbs K.J."/>
            <person name="Hagen D.E."/>
            <person name="Harkins T.T."/>
            <person name="Helmkampf M."/>
            <person name="Hu H."/>
            <person name="Johnson B.R."/>
            <person name="Kim J."/>
            <person name="Marsh S.E."/>
            <person name="Moeller J.A."/>
            <person name="Munoz-Torres M.C."/>
            <person name="Murphy M.C."/>
            <person name="Naughton M.C."/>
            <person name="Nigam S."/>
            <person name="Overson R."/>
            <person name="Rajakumar R."/>
            <person name="Reese J.T."/>
            <person name="Scott J.J."/>
            <person name="Smith C.R."/>
            <person name="Tao S."/>
            <person name="Tsutsui N.D."/>
            <person name="Viljakainen L."/>
            <person name="Wissler L."/>
            <person name="Yandell M.D."/>
            <person name="Zimmer F."/>
            <person name="Taylor J."/>
            <person name="Slater S.C."/>
            <person name="Clifton S.W."/>
            <person name="Warren W.C."/>
            <person name="Elsik C.G."/>
            <person name="Smith C.D."/>
            <person name="Weinstock G.M."/>
            <person name="Gerardo N.M."/>
            <person name="Currie C.R."/>
        </authorList>
    </citation>
    <scope>NUCLEOTIDE SEQUENCE [LARGE SCALE GENOMIC DNA]</scope>
</reference>
<evidence type="ECO:0000256" key="7">
    <source>
        <dbReference type="ARBA" id="ARBA00022884"/>
    </source>
</evidence>
<dbReference type="PANTHER" id="PTHR11727:SF13">
    <property type="entry name" value="DIMETHYLADENOSINE TRANSFERASE 2, MITOCHONDRIAL"/>
    <property type="match status" value="1"/>
</dbReference>
<evidence type="ECO:0000256" key="6">
    <source>
        <dbReference type="ARBA" id="ARBA00022691"/>
    </source>
</evidence>
<evidence type="ECO:0000256" key="9">
    <source>
        <dbReference type="ARBA" id="ARBA00023015"/>
    </source>
</evidence>
<evidence type="ECO:0000256" key="2">
    <source>
        <dbReference type="ARBA" id="ARBA00018369"/>
    </source>
</evidence>
<evidence type="ECO:0000256" key="4">
    <source>
        <dbReference type="ARBA" id="ARBA00022603"/>
    </source>
</evidence>
<dbReference type="EMBL" id="ADTU01017112">
    <property type="status" value="NOT_ANNOTATED_CDS"/>
    <property type="molecule type" value="Genomic_DNA"/>
</dbReference>
<evidence type="ECO:0000256" key="14">
    <source>
        <dbReference type="ARBA" id="ARBA00032796"/>
    </source>
</evidence>